<dbReference type="PANTHER" id="PTHR43818:SF11">
    <property type="entry name" value="BCDNA.GH03377"/>
    <property type="match status" value="1"/>
</dbReference>
<reference evidence="4" key="1">
    <citation type="submission" date="2020-09" db="EMBL/GenBank/DDBJ databases">
        <title>Genome seq and assembly of Tianweitania sp.</title>
        <authorList>
            <person name="Chhetri G."/>
        </authorList>
    </citation>
    <scope>NUCLEOTIDE SEQUENCE</scope>
    <source>
        <strain evidence="4">Rool2</strain>
    </source>
</reference>
<gene>
    <name evidence="4" type="ORF">ICI42_21215</name>
</gene>
<dbReference type="Pfam" id="PF22725">
    <property type="entry name" value="GFO_IDH_MocA_C3"/>
    <property type="match status" value="1"/>
</dbReference>
<evidence type="ECO:0000313" key="5">
    <source>
        <dbReference type="Proteomes" id="UP000643405"/>
    </source>
</evidence>
<dbReference type="Proteomes" id="UP000643405">
    <property type="component" value="Unassembled WGS sequence"/>
</dbReference>
<dbReference type="SUPFAM" id="SSF55347">
    <property type="entry name" value="Glyceraldehyde-3-phosphate dehydrogenase-like, C-terminal domain"/>
    <property type="match status" value="1"/>
</dbReference>
<keyword evidence="1" id="KW-0560">Oxidoreductase</keyword>
<evidence type="ECO:0000256" key="1">
    <source>
        <dbReference type="ARBA" id="ARBA00023002"/>
    </source>
</evidence>
<name>A0A8J6PM69_9HYPH</name>
<evidence type="ECO:0000259" key="3">
    <source>
        <dbReference type="Pfam" id="PF22725"/>
    </source>
</evidence>
<evidence type="ECO:0000313" key="4">
    <source>
        <dbReference type="EMBL" id="MBD0417169.1"/>
    </source>
</evidence>
<dbReference type="RefSeq" id="WP_188166611.1">
    <property type="nucleotide sequence ID" value="NZ_JACVVX010000010.1"/>
</dbReference>
<organism evidence="4 5">
    <name type="scientific">Oryzicola mucosus</name>
    <dbReference type="NCBI Taxonomy" id="2767425"/>
    <lineage>
        <taxon>Bacteria</taxon>
        <taxon>Pseudomonadati</taxon>
        <taxon>Pseudomonadota</taxon>
        <taxon>Alphaproteobacteria</taxon>
        <taxon>Hyphomicrobiales</taxon>
        <taxon>Phyllobacteriaceae</taxon>
        <taxon>Oryzicola</taxon>
    </lineage>
</organism>
<dbReference type="AlphaFoldDB" id="A0A8J6PM69"/>
<feature type="domain" description="Gfo/Idh/MocA-like oxidoreductase N-terminal" evidence="2">
    <location>
        <begin position="1"/>
        <end position="118"/>
    </location>
</feature>
<feature type="domain" description="GFO/IDH/MocA-like oxidoreductase" evidence="3">
    <location>
        <begin position="131"/>
        <end position="258"/>
    </location>
</feature>
<comment type="caution">
    <text evidence="4">The sequence shown here is derived from an EMBL/GenBank/DDBJ whole genome shotgun (WGS) entry which is preliminary data.</text>
</comment>
<protein>
    <submittedName>
        <fullName evidence="4">Gfo/Idh/MocA family oxidoreductase</fullName>
    </submittedName>
</protein>
<dbReference type="InterPro" id="IPR055170">
    <property type="entry name" value="GFO_IDH_MocA-like_dom"/>
</dbReference>
<sequence length="341" mass="36286">MRVGIIGTSFGESRCLMVHELPGATLVAVCGRDAQRTQAVAERYGAAAETDYRALIARDDIDVVGVYTSTDLHSEIAIAAAKAGKHVIVSKPTAVTVEAGEAMLAAADAAGVELVVEFDTRYQEAPYSIYKAIAEGRLGRLIQGDYINKCHRAQSYYDEGSGWRGIASQGGGCLLNQGVHPIDHLLWYQGPVESVFSISATLAHDMDAEDVTSAVLRFRNGSFATLSVTTTFPSERPNGRYGGATIKRAQIHGETGSATVEGNGITGWKVPDIADHAPIPDQPPRNVFEDMTLSLADPSRVSHTLVKGVKALESVYVTAALRQSSQSGLFTAVSQASGRYA</sequence>
<keyword evidence="5" id="KW-1185">Reference proteome</keyword>
<dbReference type="Pfam" id="PF01408">
    <property type="entry name" value="GFO_IDH_MocA"/>
    <property type="match status" value="1"/>
</dbReference>
<dbReference type="Gene3D" id="3.40.50.720">
    <property type="entry name" value="NAD(P)-binding Rossmann-like Domain"/>
    <property type="match status" value="1"/>
</dbReference>
<dbReference type="PANTHER" id="PTHR43818">
    <property type="entry name" value="BCDNA.GH03377"/>
    <property type="match status" value="1"/>
</dbReference>
<evidence type="ECO:0000259" key="2">
    <source>
        <dbReference type="Pfam" id="PF01408"/>
    </source>
</evidence>
<dbReference type="SUPFAM" id="SSF51735">
    <property type="entry name" value="NAD(P)-binding Rossmann-fold domains"/>
    <property type="match status" value="1"/>
</dbReference>
<dbReference type="EMBL" id="JACVVX010000010">
    <property type="protein sequence ID" value="MBD0417169.1"/>
    <property type="molecule type" value="Genomic_DNA"/>
</dbReference>
<dbReference type="Gene3D" id="3.30.360.10">
    <property type="entry name" value="Dihydrodipicolinate Reductase, domain 2"/>
    <property type="match status" value="1"/>
</dbReference>
<dbReference type="GO" id="GO:0016491">
    <property type="term" value="F:oxidoreductase activity"/>
    <property type="evidence" value="ECO:0007669"/>
    <property type="project" value="UniProtKB-KW"/>
</dbReference>
<dbReference type="InterPro" id="IPR000683">
    <property type="entry name" value="Gfo/Idh/MocA-like_OxRdtase_N"/>
</dbReference>
<dbReference type="InterPro" id="IPR050463">
    <property type="entry name" value="Gfo/Idh/MocA_oxidrdct_glycsds"/>
</dbReference>
<proteinExistence type="predicted"/>
<accession>A0A8J6PM69</accession>
<dbReference type="GO" id="GO:0000166">
    <property type="term" value="F:nucleotide binding"/>
    <property type="evidence" value="ECO:0007669"/>
    <property type="project" value="InterPro"/>
</dbReference>
<dbReference type="InterPro" id="IPR036291">
    <property type="entry name" value="NAD(P)-bd_dom_sf"/>
</dbReference>